<evidence type="ECO:0000313" key="3">
    <source>
        <dbReference type="Proteomes" id="UP001198182"/>
    </source>
</evidence>
<organism evidence="2 3">
    <name type="scientific">Hominifimenecus microfluidus</name>
    <dbReference type="NCBI Taxonomy" id="2885348"/>
    <lineage>
        <taxon>Bacteria</taxon>
        <taxon>Bacillati</taxon>
        <taxon>Bacillota</taxon>
        <taxon>Clostridia</taxon>
        <taxon>Lachnospirales</taxon>
        <taxon>Lachnospiraceae</taxon>
        <taxon>Hominifimenecus</taxon>
    </lineage>
</organism>
<keyword evidence="2" id="KW-0808">Transferase</keyword>
<dbReference type="RefSeq" id="WP_308452437.1">
    <property type="nucleotide sequence ID" value="NZ_JAJEQR010000003.1"/>
</dbReference>
<evidence type="ECO:0000313" key="2">
    <source>
        <dbReference type="EMBL" id="MCC2229650.1"/>
    </source>
</evidence>
<keyword evidence="1" id="KW-0472">Membrane</keyword>
<keyword evidence="2" id="KW-0723">Serine/threonine-protein kinase</keyword>
<keyword evidence="1" id="KW-0812">Transmembrane</keyword>
<comment type="caution">
    <text evidence="2">The sequence shown here is derived from an EMBL/GenBank/DDBJ whole genome shotgun (WGS) entry which is preliminary data.</text>
</comment>
<protein>
    <submittedName>
        <fullName evidence="2">Serine/threonine protein kinase</fullName>
    </submittedName>
</protein>
<keyword evidence="2" id="KW-0418">Kinase</keyword>
<reference evidence="2" key="1">
    <citation type="submission" date="2021-10" db="EMBL/GenBank/DDBJ databases">
        <title>Anaerobic single-cell dispensing facilitates the cultivation of human gut bacteria.</title>
        <authorList>
            <person name="Afrizal A."/>
        </authorList>
    </citation>
    <scope>NUCLEOTIDE SEQUENCE</scope>
    <source>
        <strain evidence="2">CLA-AA-H215</strain>
    </source>
</reference>
<dbReference type="GO" id="GO:0004674">
    <property type="term" value="F:protein serine/threonine kinase activity"/>
    <property type="evidence" value="ECO:0007669"/>
    <property type="project" value="UniProtKB-KW"/>
</dbReference>
<proteinExistence type="predicted"/>
<dbReference type="AlphaFoldDB" id="A0AAE3E7V7"/>
<gene>
    <name evidence="2" type="ORF">LKD81_01360</name>
</gene>
<accession>A0AAE3E7V7</accession>
<dbReference type="EMBL" id="JAJEQR010000003">
    <property type="protein sequence ID" value="MCC2229650.1"/>
    <property type="molecule type" value="Genomic_DNA"/>
</dbReference>
<sequence length="133" mass="15382">MKEIFQVLGIFSMFISALVGFFFWLIQRNINQRDAEEQRRRTARQQELDQREQVRYQHELYMLKSIDAAIALGEATARAVQQIPDAHCNGDMHAALDYAQQVKHEKKDFLNGQALHIISDNSVSGDGVRRTYD</sequence>
<keyword evidence="1" id="KW-1133">Transmembrane helix</keyword>
<feature type="transmembrane region" description="Helical" evidence="1">
    <location>
        <begin position="6"/>
        <end position="26"/>
    </location>
</feature>
<name>A0AAE3E7V7_9FIRM</name>
<dbReference type="Proteomes" id="UP001198182">
    <property type="component" value="Unassembled WGS sequence"/>
</dbReference>
<evidence type="ECO:0000256" key="1">
    <source>
        <dbReference type="SAM" id="Phobius"/>
    </source>
</evidence>
<keyword evidence="3" id="KW-1185">Reference proteome</keyword>